<accession>A0A0R3U0P6</accession>
<reference evidence="1" key="1">
    <citation type="submission" date="2017-02" db="UniProtKB">
        <authorList>
            <consortium name="WormBaseParasite"/>
        </authorList>
    </citation>
    <scope>IDENTIFICATION</scope>
</reference>
<sequence>LPPKNMFVPIKPVPKLDFDDDDNVNPTSIMTPMNDNAAEITRSEDSTNHDCVNVPMSLITPERKENSTIPLIITPWGKMAANRGIQSIRMGRTLRQNH</sequence>
<proteinExistence type="predicted"/>
<dbReference type="AlphaFoldDB" id="A0A0R3U0P6"/>
<name>A0A0R3U0P6_RODNA</name>
<dbReference type="WBParaSite" id="HNAJ_0001369501-mRNA-1">
    <property type="protein sequence ID" value="HNAJ_0001369501-mRNA-1"/>
    <property type="gene ID" value="HNAJ_0001369501"/>
</dbReference>
<protein>
    <submittedName>
        <fullName evidence="1">DUF4683 domain-containing protein</fullName>
    </submittedName>
</protein>
<evidence type="ECO:0000313" key="1">
    <source>
        <dbReference type="WBParaSite" id="HNAJ_0001369501-mRNA-1"/>
    </source>
</evidence>
<organism evidence="1">
    <name type="scientific">Rodentolepis nana</name>
    <name type="common">Dwarf tapeworm</name>
    <name type="synonym">Hymenolepis nana</name>
    <dbReference type="NCBI Taxonomy" id="102285"/>
    <lineage>
        <taxon>Eukaryota</taxon>
        <taxon>Metazoa</taxon>
        <taxon>Spiralia</taxon>
        <taxon>Lophotrochozoa</taxon>
        <taxon>Platyhelminthes</taxon>
        <taxon>Cestoda</taxon>
        <taxon>Eucestoda</taxon>
        <taxon>Cyclophyllidea</taxon>
        <taxon>Hymenolepididae</taxon>
        <taxon>Rodentolepis</taxon>
    </lineage>
</organism>